<proteinExistence type="predicted"/>
<dbReference type="AlphaFoldDB" id="A0AAU8MNR6"/>
<dbReference type="RefSeq" id="WP_363796834.1">
    <property type="nucleotide sequence ID" value="NZ_CP159925.1"/>
</dbReference>
<dbReference type="SUPFAM" id="SSF52402">
    <property type="entry name" value="Adenine nucleotide alpha hydrolases-like"/>
    <property type="match status" value="2"/>
</dbReference>
<evidence type="ECO:0000313" key="1">
    <source>
        <dbReference type="EMBL" id="XCO73957.1"/>
    </source>
</evidence>
<dbReference type="EMBL" id="CP159925">
    <property type="protein sequence ID" value="XCO73957.1"/>
    <property type="molecule type" value="Genomic_DNA"/>
</dbReference>
<protein>
    <submittedName>
        <fullName evidence="1">Universal stress protein</fullName>
    </submittedName>
</protein>
<sequence>MLKDLVVPMTRSAGDADALNLALGLALAHAARVEVLELVDLPLPLAHPFGLMPDMTTDAANEKLRADGERRAQALRQRLAGEPVDTEVRLVEALYVEAPRMAALHAYYADLTVLAGALGDTREAALSHAYFVALLLESGRPVLVVPPRCKAQVPPRRAVVAWQPTREATRAVHDAMPLLLGTEAVDVVVVDTGNGRVAKESGAQIAAHLVRHGVHAELVLREARGATVASTLLDHVGQAHAQLLVAGGYGHSRLREWALGGVTRELSMSAAVPVFYGH</sequence>
<reference evidence="1" key="1">
    <citation type="submission" date="2024-06" db="EMBL/GenBank/DDBJ databases">
        <authorList>
            <person name="Li S."/>
        </authorList>
    </citation>
    <scope>NUCLEOTIDE SEQUENCE</scope>
    <source>
        <strain evidence="1">SR10</strain>
    </source>
</reference>
<accession>A0AAU8MNR6</accession>
<organism evidence="1">
    <name type="scientific">Lysobacter firmicutimachus</name>
    <dbReference type="NCBI Taxonomy" id="1792846"/>
    <lineage>
        <taxon>Bacteria</taxon>
        <taxon>Pseudomonadati</taxon>
        <taxon>Pseudomonadota</taxon>
        <taxon>Gammaproteobacteria</taxon>
        <taxon>Lysobacterales</taxon>
        <taxon>Lysobacteraceae</taxon>
        <taxon>Lysobacter</taxon>
    </lineage>
</organism>
<gene>
    <name evidence="1" type="ORF">ABU614_16395</name>
</gene>
<dbReference type="Gene3D" id="3.40.50.12370">
    <property type="match status" value="1"/>
</dbReference>
<name>A0AAU8MNR6_9GAMM</name>